<name>A0A506UKP9_9PROT</name>
<feature type="region of interest" description="Disordered" evidence="1">
    <location>
        <begin position="1"/>
        <end position="50"/>
    </location>
</feature>
<comment type="caution">
    <text evidence="2">The sequence shown here is derived from an EMBL/GenBank/DDBJ whole genome shotgun (WGS) entry which is preliminary data.</text>
</comment>
<feature type="compositionally biased region" description="Low complexity" evidence="1">
    <location>
        <begin position="9"/>
        <end position="23"/>
    </location>
</feature>
<evidence type="ECO:0000256" key="1">
    <source>
        <dbReference type="SAM" id="MobiDB-lite"/>
    </source>
</evidence>
<dbReference type="EMBL" id="SORZ01000002">
    <property type="protein sequence ID" value="TPW33898.1"/>
    <property type="molecule type" value="Genomic_DNA"/>
</dbReference>
<dbReference type="AlphaFoldDB" id="A0A506UKP9"/>
<proteinExistence type="predicted"/>
<accession>A0A506UKP9</accession>
<sequence length="87" mass="8625">MATSQNGTSSSGKDQAASQDSQQPDGLPRSDHNPEGSDAFENTPDFIGADTAFVPSPVEGDQAAIESDAGAGLAGFGVDGVDVDGAI</sequence>
<reference evidence="2 3" key="1">
    <citation type="submission" date="2019-03" db="EMBL/GenBank/DDBJ databases">
        <title>The complete genome sequence of Neokomagataea sp. Jb2 NBRC113641.</title>
        <authorList>
            <person name="Chua K.-O."/>
            <person name="Chan K.-G."/>
            <person name="See-Too W.-S."/>
        </authorList>
    </citation>
    <scope>NUCLEOTIDE SEQUENCE [LARGE SCALE GENOMIC DNA]</scope>
    <source>
        <strain evidence="2 3">Jb2</strain>
    </source>
</reference>
<evidence type="ECO:0000313" key="2">
    <source>
        <dbReference type="EMBL" id="TPW33898.1"/>
    </source>
</evidence>
<dbReference type="Proteomes" id="UP000315037">
    <property type="component" value="Unassembled WGS sequence"/>
</dbReference>
<evidence type="ECO:0000313" key="3">
    <source>
        <dbReference type="Proteomes" id="UP000315037"/>
    </source>
</evidence>
<gene>
    <name evidence="2" type="ORF">E3202_04715</name>
</gene>
<organism evidence="2 3">
    <name type="scientific">Oecophyllibacter saccharovorans</name>
    <dbReference type="NCBI Taxonomy" id="2558360"/>
    <lineage>
        <taxon>Bacteria</taxon>
        <taxon>Pseudomonadati</taxon>
        <taxon>Pseudomonadota</taxon>
        <taxon>Alphaproteobacteria</taxon>
        <taxon>Acetobacterales</taxon>
        <taxon>Acetobacteraceae</taxon>
        <taxon>Oecophyllibacter</taxon>
    </lineage>
</organism>
<keyword evidence="3" id="KW-1185">Reference proteome</keyword>
<dbReference type="RefSeq" id="WP_141451182.1">
    <property type="nucleotide sequence ID" value="NZ_CP038143.1"/>
</dbReference>
<protein>
    <submittedName>
        <fullName evidence="2">Uncharacterized protein</fullName>
    </submittedName>
</protein>